<feature type="domain" description="Spo11/DNA topoisomerase VI subunit A N-terminal" evidence="15">
    <location>
        <begin position="137"/>
        <end position="198"/>
    </location>
</feature>
<dbReference type="GO" id="GO:0000228">
    <property type="term" value="C:nuclear chromosome"/>
    <property type="evidence" value="ECO:0007669"/>
    <property type="project" value="TreeGrafter"/>
</dbReference>
<dbReference type="EC" id="5.6.2.2" evidence="5"/>
<organism evidence="17 18">
    <name type="scientific">Patiria miniata</name>
    <name type="common">Bat star</name>
    <name type="synonym">Asterina miniata</name>
    <dbReference type="NCBI Taxonomy" id="46514"/>
    <lineage>
        <taxon>Eukaryota</taxon>
        <taxon>Metazoa</taxon>
        <taxon>Echinodermata</taxon>
        <taxon>Eleutherozoa</taxon>
        <taxon>Asterozoa</taxon>
        <taxon>Asteroidea</taxon>
        <taxon>Valvatacea</taxon>
        <taxon>Valvatida</taxon>
        <taxon>Asterinidae</taxon>
        <taxon>Patiria</taxon>
    </lineage>
</organism>
<evidence type="ECO:0000256" key="5">
    <source>
        <dbReference type="ARBA" id="ARBA00012895"/>
    </source>
</evidence>
<dbReference type="InterPro" id="IPR002815">
    <property type="entry name" value="Spo11/TopoVI_A"/>
</dbReference>
<evidence type="ECO:0000256" key="1">
    <source>
        <dbReference type="ARBA" id="ARBA00000185"/>
    </source>
</evidence>
<dbReference type="FunFam" id="3.40.1360.10:FF:000003">
    <property type="entry name" value="DNA topoisomerase 6 subunit A"/>
    <property type="match status" value="1"/>
</dbReference>
<evidence type="ECO:0000256" key="8">
    <source>
        <dbReference type="ARBA" id="ARBA00022842"/>
    </source>
</evidence>
<dbReference type="GO" id="GO:0046872">
    <property type="term" value="F:metal ion binding"/>
    <property type="evidence" value="ECO:0007669"/>
    <property type="project" value="UniProtKB-KW"/>
</dbReference>
<dbReference type="GO" id="GO:0003677">
    <property type="term" value="F:DNA binding"/>
    <property type="evidence" value="ECO:0007669"/>
    <property type="project" value="UniProtKB-UniRule"/>
</dbReference>
<comment type="subcellular location">
    <subcellularLocation>
        <location evidence="3">Nucleus</location>
    </subcellularLocation>
</comment>
<dbReference type="OrthoDB" id="5377392at2759"/>
<protein>
    <recommendedName>
        <fullName evidence="5">DNA topoisomerase (ATP-hydrolyzing)</fullName>
        <ecNumber evidence="5">5.6.2.2</ecNumber>
    </recommendedName>
    <alternativeName>
        <fullName evidence="13">Meiotic recombination protein SPO11-3</fullName>
    </alternativeName>
</protein>
<dbReference type="InterPro" id="IPR034136">
    <property type="entry name" value="TOPRIM_Topo6A/Spo11"/>
</dbReference>
<dbReference type="RefSeq" id="XP_038057479.1">
    <property type="nucleotide sequence ID" value="XM_038201551.1"/>
</dbReference>
<dbReference type="PRINTS" id="PR01551">
    <property type="entry name" value="SPO11HOMOLOG"/>
</dbReference>
<dbReference type="PANTHER" id="PTHR10848">
    <property type="entry name" value="MEIOTIC RECOMBINATION PROTEIN SPO11"/>
    <property type="match status" value="1"/>
</dbReference>
<dbReference type="AlphaFoldDB" id="A0A914A1G6"/>
<sequence length="424" mass="48298">MTSPHRADDKNKMAASRECSSSKWEKLIELQEILQREEKIKQIKRRCFSDNNCGTGSGTSELSTTRTRNVSREDVLRQLESVIEDILTSISHQQPPLLTYNSRSRWDNIQFTDDVGLEMKGKPALTEVRFDAANSVKKFGITLRVVAMCYTLVQSNTYSTKRDLYYNDTKLFGSQSTLDETMENICCMLNVPRRSLHVLATSKGFIAGDLKFTEVDGNHVDCSTSKTGVLVPVHVQDISNVQSRARFVLVVEKDATFQKLLDDGMLEDMWPCIIITGKGFPDVNTRLMVRKLWTTLQIPILGLVDADPHGLEILCVYKFGSKSMSYESHSLTVPCIRWLGILPSDIDRLQVPRDALIPLSKSDLRKAKELMRRPYYKHLPDWMKEMQVLLDLGRKAEIQCLTAISRDYLTKVYVPSKIKYGGWI</sequence>
<dbReference type="SUPFAM" id="SSF56726">
    <property type="entry name" value="DNA topoisomerase IV, alpha subunit"/>
    <property type="match status" value="1"/>
</dbReference>
<dbReference type="InterPro" id="IPR013048">
    <property type="entry name" value="Meiotic_Spo11"/>
</dbReference>
<dbReference type="Proteomes" id="UP000887568">
    <property type="component" value="Unplaced"/>
</dbReference>
<dbReference type="GO" id="GO:0042138">
    <property type="term" value="P:meiotic DNA double-strand break formation"/>
    <property type="evidence" value="ECO:0007669"/>
    <property type="project" value="InterPro"/>
</dbReference>
<dbReference type="FunFam" id="1.10.10.10:FF:000387">
    <property type="entry name" value="DNA topoisomerase 6 subunit A"/>
    <property type="match status" value="1"/>
</dbReference>
<keyword evidence="6" id="KW-0479">Metal-binding</keyword>
<comment type="similarity">
    <text evidence="4 14">Belongs to the TOP6A family.</text>
</comment>
<feature type="active site" description="O-(5'-phospho-DNA)-tyrosine intermediate" evidence="14">
    <location>
        <position position="166"/>
    </location>
</feature>
<keyword evidence="7" id="KW-0547">Nucleotide-binding</keyword>
<evidence type="ECO:0000256" key="9">
    <source>
        <dbReference type="ARBA" id="ARBA00023029"/>
    </source>
</evidence>
<dbReference type="InterPro" id="IPR013049">
    <property type="entry name" value="Spo11/TopoVI_A_N"/>
</dbReference>
<dbReference type="GO" id="GO:0000706">
    <property type="term" value="P:meiotic DNA double-strand break processing"/>
    <property type="evidence" value="ECO:0007669"/>
    <property type="project" value="TreeGrafter"/>
</dbReference>
<reference evidence="17" key="1">
    <citation type="submission" date="2022-11" db="UniProtKB">
        <authorList>
            <consortium name="EnsemblMetazoa"/>
        </authorList>
    </citation>
    <scope>IDENTIFICATION</scope>
</reference>
<keyword evidence="8" id="KW-0460">Magnesium</keyword>
<evidence type="ECO:0000256" key="13">
    <source>
        <dbReference type="ARBA" id="ARBA00082656"/>
    </source>
</evidence>
<evidence type="ECO:0000313" key="18">
    <source>
        <dbReference type="Proteomes" id="UP000887568"/>
    </source>
</evidence>
<keyword evidence="11 14" id="KW-0413">Isomerase</keyword>
<evidence type="ECO:0000256" key="3">
    <source>
        <dbReference type="ARBA" id="ARBA00004123"/>
    </source>
</evidence>
<evidence type="ECO:0000313" key="17">
    <source>
        <dbReference type="EnsemblMetazoa" id="XP_038057479.1"/>
    </source>
</evidence>
<accession>A0A914A1G6</accession>
<dbReference type="Gene3D" id="3.40.1360.10">
    <property type="match status" value="1"/>
</dbReference>
<evidence type="ECO:0000256" key="4">
    <source>
        <dbReference type="ARBA" id="ARBA00006559"/>
    </source>
</evidence>
<dbReference type="EnsemblMetazoa" id="XM_038201551.1">
    <property type="protein sequence ID" value="XP_038057479.1"/>
    <property type="gene ID" value="LOC119729050"/>
</dbReference>
<evidence type="ECO:0000256" key="6">
    <source>
        <dbReference type="ARBA" id="ARBA00022723"/>
    </source>
</evidence>
<dbReference type="CTD" id="23626"/>
<dbReference type="GO" id="GO:0003918">
    <property type="term" value="F:DNA topoisomerase type II (double strand cut, ATP-hydrolyzing) activity"/>
    <property type="evidence" value="ECO:0007669"/>
    <property type="project" value="UniProtKB-UniRule"/>
</dbReference>
<keyword evidence="18" id="KW-1185">Reference proteome</keyword>
<evidence type="ECO:0000256" key="10">
    <source>
        <dbReference type="ARBA" id="ARBA00023125"/>
    </source>
</evidence>
<comment type="catalytic activity">
    <reaction evidence="1 14">
        <text>ATP-dependent breakage, passage and rejoining of double-stranded DNA.</text>
        <dbReference type="EC" id="5.6.2.2"/>
    </reaction>
</comment>
<evidence type="ECO:0000256" key="7">
    <source>
        <dbReference type="ARBA" id="ARBA00022741"/>
    </source>
</evidence>
<evidence type="ECO:0000256" key="14">
    <source>
        <dbReference type="PROSITE-ProRule" id="PRU01385"/>
    </source>
</evidence>
<dbReference type="Pfam" id="PF21180">
    <property type="entry name" value="TOP6A-Spo11_Toprim"/>
    <property type="match status" value="1"/>
</dbReference>
<evidence type="ECO:0000256" key="2">
    <source>
        <dbReference type="ARBA" id="ARBA00001946"/>
    </source>
</evidence>
<dbReference type="PANTHER" id="PTHR10848:SF0">
    <property type="entry name" value="MEIOTIC RECOMBINATION PROTEIN SPO11"/>
    <property type="match status" value="1"/>
</dbReference>
<evidence type="ECO:0000256" key="12">
    <source>
        <dbReference type="ARBA" id="ARBA00023242"/>
    </source>
</evidence>
<feature type="domain" description="Topoisomerase 6 subunit A/Spo11 TOPRIM" evidence="16">
    <location>
        <begin position="247"/>
        <end position="418"/>
    </location>
</feature>
<dbReference type="CDD" id="cd00223">
    <property type="entry name" value="TOPRIM_TopoIIB_SPO"/>
    <property type="match status" value="1"/>
</dbReference>
<dbReference type="InterPro" id="IPR036388">
    <property type="entry name" value="WH-like_DNA-bd_sf"/>
</dbReference>
<evidence type="ECO:0000259" key="16">
    <source>
        <dbReference type="Pfam" id="PF21180"/>
    </source>
</evidence>
<evidence type="ECO:0000259" key="15">
    <source>
        <dbReference type="Pfam" id="PF04406"/>
    </source>
</evidence>
<dbReference type="Gene3D" id="1.10.10.10">
    <property type="entry name" value="Winged helix-like DNA-binding domain superfamily/Winged helix DNA-binding domain"/>
    <property type="match status" value="1"/>
</dbReference>
<dbReference type="OMA" id="CNVKWIG"/>
<keyword evidence="9 14" id="KW-0799">Topoisomerase</keyword>
<comment type="cofactor">
    <cofactor evidence="2">
        <name>Mg(2+)</name>
        <dbReference type="ChEBI" id="CHEBI:18420"/>
    </cofactor>
</comment>
<dbReference type="PRINTS" id="PR01550">
    <property type="entry name" value="TOP6AFAMILY"/>
</dbReference>
<dbReference type="GeneID" id="119729050"/>
<dbReference type="GO" id="GO:0005524">
    <property type="term" value="F:ATP binding"/>
    <property type="evidence" value="ECO:0007669"/>
    <property type="project" value="InterPro"/>
</dbReference>
<evidence type="ECO:0000256" key="11">
    <source>
        <dbReference type="ARBA" id="ARBA00023235"/>
    </source>
</evidence>
<proteinExistence type="inferred from homology"/>
<dbReference type="Pfam" id="PF04406">
    <property type="entry name" value="TP6A_N"/>
    <property type="match status" value="1"/>
</dbReference>
<dbReference type="GO" id="GO:0007131">
    <property type="term" value="P:reciprocal meiotic recombination"/>
    <property type="evidence" value="ECO:0007669"/>
    <property type="project" value="TreeGrafter"/>
</dbReference>
<keyword evidence="10 14" id="KW-0238">DNA-binding</keyword>
<keyword evidence="12" id="KW-0539">Nucleus</keyword>
<dbReference type="InterPro" id="IPR036078">
    <property type="entry name" value="Spo11/TopoVI_A_sf"/>
</dbReference>
<name>A0A914A1G6_PATMI</name>
<dbReference type="PROSITE" id="PS52041">
    <property type="entry name" value="TOPO_IIB"/>
    <property type="match status" value="1"/>
</dbReference>